<evidence type="ECO:0000313" key="3">
    <source>
        <dbReference type="EMBL" id="BET25054.1"/>
    </source>
</evidence>
<dbReference type="PANTHER" id="PTHR38690:SF1">
    <property type="entry name" value="PROTEASE"/>
    <property type="match status" value="1"/>
</dbReference>
<accession>A0AA86IXN9</accession>
<sequence length="1351" mass="146510">MQEGTNHALAQQVNGHPALRRAGIVLFWVLIAVYTPLCLALLAIKWLVLPEIDRYRPEIQHFLQTRTGAPIELGEIRASWQGFGPQFVVDHVRLPQPSGATGFQADRIRMDWSLPSILAFRPRLKNLEIHSPELSVQRNPQGVFEVAGQPIVDDGSKGNPALDWLLAQQRVLLKNGVLTWHDAMGQYPDAQAMDAELLLENGLSRHSAGLVFNVPGVAQTPVKANLNFKTPLLEAVHGDIQKWKGTFFLDVVVDQAAPIDSVFKTLGLDVDLTKPQGKLWLDFENGLVQRSVLDARVAKLRFSNDAVNAPPFDMVNTSALIEVAGEHFLLKPEAIAIRRLKGQIAGLKQFGPTDLSATRRVVDEGVQWGLRVNQLDAAQAKAIALELGPHVGQAGKLDAFTDLEISGRINQVDVNWTTQGETPYSDSLAFSSDIDFSQLTVLYREASGKANAANGKVTGFRNLSGRFKGDDRKGEWTLTGKNAEVALPEVFAADLLAFDELAGSGGWKNVFDGTLPVEFSVAGLKVRNTDLQAQVAGTYEFRRNEPDFVDVRGTLPTANLAKVSNYLPLVVGNSAREWLKTNILAGVAQNGRFELSGRLNDFPFDGPKQKGVFSIEVPFDNGELTYAPGWPAIQKVKGKATFAGKRMLIQADTAESLGVQLKKVEARIDNLDAWEPLLVIKGTGLGELGKMVEFVNQSPVREILNEALVNAEVEGAANLDLQLSIPIADPQKTQVQGALALKGNSIRVVRGMPLVSNTEGLIRFSNKGLFIEQLQGQALGGPVLIKGTTDTAGRMEIKATGTARAKGLAQYLNPLAEPYLAGSTPYTVVVSTRENGIAVDVASQLQGLEVKLPGPFAKKPESRLPFRLNQTVNSQGQRWTVDLGPEGKPLAQVRALVLDEQGQAGIDSLQFAVGAPLAPATPGIQGDVRMAVLDVDTWRAIANDITSASGNMGLMNGFFDNASGGPAINLKVGIRADRLNIGSKSFEGVSVAARTIESRWQFDIKGKGVDGYVSWVSDKQRPEGALLARFKTLVIPKTLDSGMRDLVEEPASSIPALDVQVDSFTLNDVVLGKLKLIAVNQTREEQAKATLSQRPKEWRLESLRIENPESVTQAKGIWQYDENLRNQRTDIEVNQTVKNGGALLARLGMEDVFQGGEGSLVGRLRWNDAPTTIDYGSLSGQFKLKSVKGQFLKADPGVAKLLGVLSLQSIPRRFTLDFKDVFSDGFAYDTMEADVVLKEGIASTQNFKMTGPSATVVMDGDLDLESETQNMNVVVLPDLNPAGGSLIYSVIAANPAVGIASLIADFVLKDPLAKIFSFQYRVSGPWVAPVIERVRKGDAVTPPTSETNPRP</sequence>
<keyword evidence="4" id="KW-1185">Reference proteome</keyword>
<evidence type="ECO:0000259" key="2">
    <source>
        <dbReference type="Pfam" id="PF13116"/>
    </source>
</evidence>
<keyword evidence="1" id="KW-0812">Transmembrane</keyword>
<dbReference type="PANTHER" id="PTHR38690">
    <property type="entry name" value="PROTEASE-RELATED"/>
    <property type="match status" value="1"/>
</dbReference>
<dbReference type="NCBIfam" id="TIGR02099">
    <property type="entry name" value="YhdP family protein"/>
    <property type="match status" value="1"/>
</dbReference>
<dbReference type="KEGG" id="lto:RGQ30_05550"/>
<dbReference type="Pfam" id="PF13116">
    <property type="entry name" value="YhdP"/>
    <property type="match status" value="1"/>
</dbReference>
<dbReference type="Proteomes" id="UP001329151">
    <property type="component" value="Chromosome"/>
</dbReference>
<evidence type="ECO:0000256" key="1">
    <source>
        <dbReference type="SAM" id="Phobius"/>
    </source>
</evidence>
<feature type="domain" description="YhdP central" evidence="2">
    <location>
        <begin position="25"/>
        <end position="1331"/>
    </location>
</feature>
<organism evidence="3 4">
    <name type="scientific">Limnobacter thiooxidans</name>
    <dbReference type="NCBI Taxonomy" id="131080"/>
    <lineage>
        <taxon>Bacteria</taxon>
        <taxon>Pseudomonadati</taxon>
        <taxon>Pseudomonadota</taxon>
        <taxon>Betaproteobacteria</taxon>
        <taxon>Burkholderiales</taxon>
        <taxon>Burkholderiaceae</taxon>
        <taxon>Limnobacter</taxon>
    </lineage>
</organism>
<reference evidence="3 4" key="1">
    <citation type="submission" date="2023-10" db="EMBL/GenBank/DDBJ databases">
        <title>Complete Genome Sequence of Limnobacter thiooxidans CS-K2T, Isolated from freshwater lake sediments in Bavaria, Germany.</title>
        <authorList>
            <person name="Naruki M."/>
            <person name="Watanabe A."/>
            <person name="Warashina T."/>
            <person name="Morita T."/>
            <person name="Arakawa K."/>
        </authorList>
    </citation>
    <scope>NUCLEOTIDE SEQUENCE [LARGE SCALE GENOMIC DNA]</scope>
    <source>
        <strain evidence="3 4">CS-K2</strain>
    </source>
</reference>
<keyword evidence="1" id="KW-0472">Membrane</keyword>
<dbReference type="InterPro" id="IPR011836">
    <property type="entry name" value="YhdP"/>
</dbReference>
<evidence type="ECO:0000313" key="4">
    <source>
        <dbReference type="Proteomes" id="UP001329151"/>
    </source>
</evidence>
<gene>
    <name evidence="3" type="ORF">RGQ30_05550</name>
</gene>
<protein>
    <submittedName>
        <fullName evidence="3">YhdP family protein</fullName>
    </submittedName>
</protein>
<keyword evidence="1" id="KW-1133">Transmembrane helix</keyword>
<name>A0AA86IXN9_9BURK</name>
<dbReference type="InterPro" id="IPR025263">
    <property type="entry name" value="YhdP_central"/>
</dbReference>
<dbReference type="EMBL" id="AP028947">
    <property type="protein sequence ID" value="BET25054.1"/>
    <property type="molecule type" value="Genomic_DNA"/>
</dbReference>
<proteinExistence type="predicted"/>
<feature type="transmembrane region" description="Helical" evidence="1">
    <location>
        <begin position="25"/>
        <end position="48"/>
    </location>
</feature>
<dbReference type="RefSeq" id="WP_338284696.1">
    <property type="nucleotide sequence ID" value="NZ_AP028947.1"/>
</dbReference>